<keyword evidence="3" id="KW-0732">Signal</keyword>
<evidence type="ECO:0000256" key="3">
    <source>
        <dbReference type="SAM" id="SignalP"/>
    </source>
</evidence>
<organism evidence="4 5">
    <name type="scientific">Oxalicibacterium solurbis</name>
    <dbReference type="NCBI Taxonomy" id="69280"/>
    <lineage>
        <taxon>Bacteria</taxon>
        <taxon>Pseudomonadati</taxon>
        <taxon>Pseudomonadota</taxon>
        <taxon>Betaproteobacteria</taxon>
        <taxon>Burkholderiales</taxon>
        <taxon>Oxalobacteraceae</taxon>
        <taxon>Oxalicibacterium</taxon>
    </lineage>
</organism>
<dbReference type="GO" id="GO:0004089">
    <property type="term" value="F:carbonate dehydratase activity"/>
    <property type="evidence" value="ECO:0007669"/>
    <property type="project" value="InterPro"/>
</dbReference>
<evidence type="ECO:0000313" key="4">
    <source>
        <dbReference type="EMBL" id="GGI53306.1"/>
    </source>
</evidence>
<feature type="chain" id="PRO_5035192937" evidence="3">
    <location>
        <begin position="31"/>
        <end position="259"/>
    </location>
</feature>
<feature type="signal peptide" evidence="3">
    <location>
        <begin position="1"/>
        <end position="30"/>
    </location>
</feature>
<keyword evidence="5" id="KW-1185">Reference proteome</keyword>
<reference evidence="4" key="1">
    <citation type="journal article" date="2014" name="Int. J. Syst. Evol. Microbiol.">
        <title>Complete genome sequence of Corynebacterium casei LMG S-19264T (=DSM 44701T), isolated from a smear-ripened cheese.</title>
        <authorList>
            <consortium name="US DOE Joint Genome Institute (JGI-PGF)"/>
            <person name="Walter F."/>
            <person name="Albersmeier A."/>
            <person name="Kalinowski J."/>
            <person name="Ruckert C."/>
        </authorList>
    </citation>
    <scope>NUCLEOTIDE SEQUENCE</scope>
    <source>
        <strain evidence="4">CCM 7664</strain>
    </source>
</reference>
<proteinExistence type="inferred from homology"/>
<feature type="binding site" evidence="2">
    <location>
        <position position="112"/>
    </location>
    <ligand>
        <name>Zn(2+)</name>
        <dbReference type="ChEBI" id="CHEBI:29105"/>
    </ligand>
</feature>
<keyword evidence="2" id="KW-0479">Metal-binding</keyword>
<keyword evidence="2" id="KW-0862">Zinc</keyword>
<dbReference type="SMART" id="SM00947">
    <property type="entry name" value="Pro_CA"/>
    <property type="match status" value="1"/>
</dbReference>
<dbReference type="Pfam" id="PF00484">
    <property type="entry name" value="Pro_CA"/>
    <property type="match status" value="1"/>
</dbReference>
<dbReference type="PANTHER" id="PTHR11002">
    <property type="entry name" value="CARBONIC ANHYDRASE"/>
    <property type="match status" value="1"/>
</dbReference>
<comment type="cofactor">
    <cofactor evidence="2">
        <name>Zn(2+)</name>
        <dbReference type="ChEBI" id="CHEBI:29105"/>
    </cofactor>
    <text evidence="2">Binds 1 zinc ion per subunit.</text>
</comment>
<feature type="binding site" evidence="2">
    <location>
        <position position="110"/>
    </location>
    <ligand>
        <name>Zn(2+)</name>
        <dbReference type="ChEBI" id="CHEBI:29105"/>
    </ligand>
</feature>
<reference evidence="4" key="2">
    <citation type="submission" date="2020-09" db="EMBL/GenBank/DDBJ databases">
        <authorList>
            <person name="Sun Q."/>
            <person name="Sedlacek I."/>
        </authorList>
    </citation>
    <scope>NUCLEOTIDE SEQUENCE</scope>
    <source>
        <strain evidence="4">CCM 7664</strain>
    </source>
</reference>
<dbReference type="NCBIfam" id="NF011765">
    <property type="entry name" value="PRK15219.1"/>
    <property type="match status" value="1"/>
</dbReference>
<dbReference type="EMBL" id="BMDP01000001">
    <property type="protein sequence ID" value="GGI53306.1"/>
    <property type="molecule type" value="Genomic_DNA"/>
</dbReference>
<feature type="binding site" evidence="2">
    <location>
        <position position="166"/>
    </location>
    <ligand>
        <name>Zn(2+)</name>
        <dbReference type="ChEBI" id="CHEBI:29105"/>
    </ligand>
</feature>
<dbReference type="PANTHER" id="PTHR11002:SF79">
    <property type="entry name" value="CARBONIC ANHYDRASE 2"/>
    <property type="match status" value="1"/>
</dbReference>
<evidence type="ECO:0000256" key="2">
    <source>
        <dbReference type="PIRSR" id="PIRSR601765-1"/>
    </source>
</evidence>
<evidence type="ECO:0000313" key="5">
    <source>
        <dbReference type="Proteomes" id="UP000627205"/>
    </source>
</evidence>
<dbReference type="InterPro" id="IPR001765">
    <property type="entry name" value="Carbonic_anhydrase"/>
</dbReference>
<sequence>MQFSGKAAGMRKASALVTTSVMALMLAACAQQPMTQQAMKQQQAAASSTVHPAVMTQPLQQQVTADQALQLLKDGNARYVSGQALQSDHRAQIAATGKNGQFPFVQIVSCIDSRSSPTQVFDLGVGDAFSSRVAGNIVNEDVLGSLEYGAKVAGAKLIVILGHTSCGAVKGACDDVALGNLTGLLKKIRPAVDATPDVHGSDRSSHNHAFVNAVSEKNVHLTVQNLLDQSPVLREMVAKNEIKVVGAMLDVKNGEVKFY</sequence>
<evidence type="ECO:0000256" key="1">
    <source>
        <dbReference type="ARBA" id="ARBA00006217"/>
    </source>
</evidence>
<dbReference type="AlphaFoldDB" id="A0A8J3AW69"/>
<dbReference type="GO" id="GO:0008270">
    <property type="term" value="F:zinc ion binding"/>
    <property type="evidence" value="ECO:0007669"/>
    <property type="project" value="InterPro"/>
</dbReference>
<accession>A0A8J3AW69</accession>
<dbReference type="InterPro" id="IPR036874">
    <property type="entry name" value="Carbonic_anhydrase_sf"/>
</dbReference>
<dbReference type="CDD" id="cd03378">
    <property type="entry name" value="beta_CA_cladeC"/>
    <property type="match status" value="1"/>
</dbReference>
<protein>
    <submittedName>
        <fullName evidence="4">Carbonic anhydrase</fullName>
    </submittedName>
</protein>
<dbReference type="RefSeq" id="WP_229723923.1">
    <property type="nucleotide sequence ID" value="NZ_BMDP01000001.1"/>
</dbReference>
<feature type="binding site" evidence="2">
    <location>
        <position position="163"/>
    </location>
    <ligand>
        <name>Zn(2+)</name>
        <dbReference type="ChEBI" id="CHEBI:29105"/>
    </ligand>
</feature>
<dbReference type="SUPFAM" id="SSF53056">
    <property type="entry name" value="beta-carbonic anhydrase, cab"/>
    <property type="match status" value="1"/>
</dbReference>
<dbReference type="Gene3D" id="3.40.1050.10">
    <property type="entry name" value="Carbonic anhydrase"/>
    <property type="match status" value="1"/>
</dbReference>
<comment type="caution">
    <text evidence="4">The sequence shown here is derived from an EMBL/GenBank/DDBJ whole genome shotgun (WGS) entry which is preliminary data.</text>
</comment>
<comment type="similarity">
    <text evidence="1">Belongs to the beta-class carbonic anhydrase family.</text>
</comment>
<gene>
    <name evidence="4" type="primary">cynT2</name>
    <name evidence="4" type="ORF">GCM10011430_04800</name>
</gene>
<dbReference type="PROSITE" id="PS51257">
    <property type="entry name" value="PROKAR_LIPOPROTEIN"/>
    <property type="match status" value="1"/>
</dbReference>
<dbReference type="Proteomes" id="UP000627205">
    <property type="component" value="Unassembled WGS sequence"/>
</dbReference>
<name>A0A8J3AW69_9BURK</name>